<dbReference type="PANTHER" id="PTHR11695:SF648">
    <property type="entry name" value="ZINC-BINDING OXIDOREDUCTASE"/>
    <property type="match status" value="1"/>
</dbReference>
<organism evidence="2">
    <name type="scientific">marine sediment metagenome</name>
    <dbReference type="NCBI Taxonomy" id="412755"/>
    <lineage>
        <taxon>unclassified sequences</taxon>
        <taxon>metagenomes</taxon>
        <taxon>ecological metagenomes</taxon>
    </lineage>
</organism>
<gene>
    <name evidence="2" type="ORF">S01H4_22671</name>
</gene>
<dbReference type="InterPro" id="IPR011032">
    <property type="entry name" value="GroES-like_sf"/>
</dbReference>
<dbReference type="SMART" id="SM00829">
    <property type="entry name" value="PKS_ER"/>
    <property type="match status" value="1"/>
</dbReference>
<dbReference type="Gene3D" id="3.40.50.720">
    <property type="entry name" value="NAD(P)-binding Rossmann-like Domain"/>
    <property type="match status" value="1"/>
</dbReference>
<dbReference type="CDD" id="cd08267">
    <property type="entry name" value="MDR1"/>
    <property type="match status" value="1"/>
</dbReference>
<feature type="non-terminal residue" evidence="2">
    <location>
        <position position="215"/>
    </location>
</feature>
<sequence length="215" mass="23685">MKAIVCTKYGPPDVLQLKEVEKPIPKDNEVLIRIYGTTVTAGDTEIRDLKFPFFMRLLMRLGFGIIKPRKKILGQELGGVIESVGKEVKLFNEGDQIFAATAFRFGTYAEYVCLPEDGMIAIKPSNMTYEESAAVITGGINALWYLRKGNIQSGQKVLIRGASGTIGTFAIQLAKYYGAEVTAIGNPNSLEMMKSLGADKVFDYTKDDFTKSSKT</sequence>
<reference evidence="2" key="1">
    <citation type="journal article" date="2014" name="Front. Microbiol.">
        <title>High frequency of phylogenetically diverse reductive dehalogenase-homologous genes in deep subseafloor sedimentary metagenomes.</title>
        <authorList>
            <person name="Kawai M."/>
            <person name="Futagami T."/>
            <person name="Toyoda A."/>
            <person name="Takaki Y."/>
            <person name="Nishi S."/>
            <person name="Hori S."/>
            <person name="Arai W."/>
            <person name="Tsubouchi T."/>
            <person name="Morono Y."/>
            <person name="Uchiyama I."/>
            <person name="Ito T."/>
            <person name="Fujiyama A."/>
            <person name="Inagaki F."/>
            <person name="Takami H."/>
        </authorList>
    </citation>
    <scope>NUCLEOTIDE SEQUENCE</scope>
    <source>
        <strain evidence="2">Expedition CK06-06</strain>
    </source>
</reference>
<proteinExistence type="predicted"/>
<dbReference type="InterPro" id="IPR013154">
    <property type="entry name" value="ADH-like_N"/>
</dbReference>
<dbReference type="SUPFAM" id="SSF51735">
    <property type="entry name" value="NAD(P)-binding Rossmann-fold domains"/>
    <property type="match status" value="1"/>
</dbReference>
<dbReference type="GO" id="GO:0016491">
    <property type="term" value="F:oxidoreductase activity"/>
    <property type="evidence" value="ECO:0007669"/>
    <property type="project" value="InterPro"/>
</dbReference>
<dbReference type="AlphaFoldDB" id="X1BX37"/>
<dbReference type="Pfam" id="PF08240">
    <property type="entry name" value="ADH_N"/>
    <property type="match status" value="1"/>
</dbReference>
<dbReference type="PANTHER" id="PTHR11695">
    <property type="entry name" value="ALCOHOL DEHYDROGENASE RELATED"/>
    <property type="match status" value="1"/>
</dbReference>
<dbReference type="InterPro" id="IPR020843">
    <property type="entry name" value="ER"/>
</dbReference>
<dbReference type="EMBL" id="BART01010424">
    <property type="protein sequence ID" value="GAG88748.1"/>
    <property type="molecule type" value="Genomic_DNA"/>
</dbReference>
<evidence type="ECO:0000313" key="2">
    <source>
        <dbReference type="EMBL" id="GAG88748.1"/>
    </source>
</evidence>
<name>X1BX37_9ZZZZ</name>
<dbReference type="InterPro" id="IPR050700">
    <property type="entry name" value="YIM1/Zinc_Alcohol_DH_Fams"/>
</dbReference>
<dbReference type="SUPFAM" id="SSF50129">
    <property type="entry name" value="GroES-like"/>
    <property type="match status" value="1"/>
</dbReference>
<comment type="caution">
    <text evidence="2">The sequence shown here is derived from an EMBL/GenBank/DDBJ whole genome shotgun (WGS) entry which is preliminary data.</text>
</comment>
<dbReference type="Gene3D" id="3.90.180.10">
    <property type="entry name" value="Medium-chain alcohol dehydrogenases, catalytic domain"/>
    <property type="match status" value="1"/>
</dbReference>
<feature type="domain" description="Enoyl reductase (ER)" evidence="1">
    <location>
        <begin position="10"/>
        <end position="214"/>
    </location>
</feature>
<accession>X1BX37</accession>
<dbReference type="InterPro" id="IPR013149">
    <property type="entry name" value="ADH-like_C"/>
</dbReference>
<dbReference type="InterPro" id="IPR036291">
    <property type="entry name" value="NAD(P)-bd_dom_sf"/>
</dbReference>
<protein>
    <recommendedName>
        <fullName evidence="1">Enoyl reductase (ER) domain-containing protein</fullName>
    </recommendedName>
</protein>
<dbReference type="Pfam" id="PF00107">
    <property type="entry name" value="ADH_zinc_N"/>
    <property type="match status" value="1"/>
</dbReference>
<evidence type="ECO:0000259" key="1">
    <source>
        <dbReference type="SMART" id="SM00829"/>
    </source>
</evidence>